<feature type="binding site" evidence="6">
    <location>
        <position position="296"/>
    </location>
    <ligand>
        <name>Fe cation</name>
        <dbReference type="ChEBI" id="CHEBI:24875"/>
    </ligand>
</feature>
<dbReference type="AlphaFoldDB" id="A0A919K2K3"/>
<evidence type="ECO:0000256" key="6">
    <source>
        <dbReference type="PIRSR" id="PIRSR019543-2"/>
    </source>
</evidence>
<dbReference type="Pfam" id="PF02668">
    <property type="entry name" value="TauD"/>
    <property type="match status" value="1"/>
</dbReference>
<reference evidence="8" key="1">
    <citation type="submission" date="2021-01" db="EMBL/GenBank/DDBJ databases">
        <title>Whole genome shotgun sequence of Actinoplanes rishiriensis NBRC 108556.</title>
        <authorList>
            <person name="Komaki H."/>
            <person name="Tamura T."/>
        </authorList>
    </citation>
    <scope>NUCLEOTIDE SEQUENCE</scope>
    <source>
        <strain evidence="8">NBRC 108556</strain>
    </source>
</reference>
<dbReference type="InterPro" id="IPR053447">
    <property type="entry name" value="Alpha-KG_dependent_hydroxylase"/>
</dbReference>
<evidence type="ECO:0000313" key="9">
    <source>
        <dbReference type="Proteomes" id="UP000636960"/>
    </source>
</evidence>
<dbReference type="RefSeq" id="WP_203786511.1">
    <property type="nucleotide sequence ID" value="NZ_BOMV01000073.1"/>
</dbReference>
<comment type="similarity">
    <text evidence="1">Belongs to the clavaminate synthase family.</text>
</comment>
<keyword evidence="2 6" id="KW-0479">Metal-binding</keyword>
<dbReference type="NCBIfam" id="NF041363">
    <property type="entry name" value="GntD_guanitoxin"/>
    <property type="match status" value="1"/>
</dbReference>
<dbReference type="Proteomes" id="UP000636960">
    <property type="component" value="Unassembled WGS sequence"/>
</dbReference>
<dbReference type="InterPro" id="IPR014503">
    <property type="entry name" value="Clavaminate_syn-like"/>
</dbReference>
<keyword evidence="4 6" id="KW-0408">Iron</keyword>
<organism evidence="8 9">
    <name type="scientific">Paractinoplanes rishiriensis</name>
    <dbReference type="NCBI Taxonomy" id="1050105"/>
    <lineage>
        <taxon>Bacteria</taxon>
        <taxon>Bacillati</taxon>
        <taxon>Actinomycetota</taxon>
        <taxon>Actinomycetes</taxon>
        <taxon>Micromonosporales</taxon>
        <taxon>Micromonosporaceae</taxon>
        <taxon>Paractinoplanes</taxon>
    </lineage>
</organism>
<evidence type="ECO:0000256" key="2">
    <source>
        <dbReference type="ARBA" id="ARBA00022723"/>
    </source>
</evidence>
<evidence type="ECO:0000256" key="1">
    <source>
        <dbReference type="ARBA" id="ARBA00008425"/>
    </source>
</evidence>
<keyword evidence="3" id="KW-0560">Oxidoreductase</keyword>
<name>A0A919K2K3_9ACTN</name>
<feature type="binding site" evidence="5">
    <location>
        <position position="172"/>
    </location>
    <ligand>
        <name>2-oxoglutarate</name>
        <dbReference type="ChEBI" id="CHEBI:16810"/>
    </ligand>
</feature>
<evidence type="ECO:0000256" key="5">
    <source>
        <dbReference type="PIRSR" id="PIRSR019543-1"/>
    </source>
</evidence>
<dbReference type="SUPFAM" id="SSF51197">
    <property type="entry name" value="Clavaminate synthase-like"/>
    <property type="match status" value="1"/>
</dbReference>
<gene>
    <name evidence="8" type="ORF">Ari01nite_69900</name>
</gene>
<accession>A0A919K2K3</accession>
<dbReference type="InterPro" id="IPR042098">
    <property type="entry name" value="TauD-like_sf"/>
</dbReference>
<sequence>MDEIRLTAREVEQCRTVVRELAVSFGTVEDPELLARATVHAQELPRPLRYRLNDFRLAESSAAVLISGFPVDEDRIGPTPERWGAQPDTTSTFPEEAFFLLCASLLGEPFGWATQQGSRLVHDIVPIRGHEELQLNSASTTQIWWHVEDAFHPFRAEYLGMMCMRNPDRVATTYAPVNGVKLASDVVDVLFQPRFVIRPDESHQIEADAGDEGTMVRRSYERVGQMRDEPVRIAVFFGDRDAPYLRLDPYFMDRTPDDPEAEAALAALSAELDRTLTDLTLAPGQIVFVDNYRAVHGRNPFRPRYDGRDRWLKRVNVTRDLRKSRELRAGPDARVLY</sequence>
<feature type="domain" description="TauD/TfdA-like" evidence="7">
    <location>
        <begin position="60"/>
        <end position="315"/>
    </location>
</feature>
<evidence type="ECO:0000256" key="4">
    <source>
        <dbReference type="ARBA" id="ARBA00023004"/>
    </source>
</evidence>
<protein>
    <submittedName>
        <fullName evidence="8">L-asparagine oxygenase</fullName>
    </submittedName>
</protein>
<dbReference type="GO" id="GO:0016491">
    <property type="term" value="F:oxidoreductase activity"/>
    <property type="evidence" value="ECO:0007669"/>
    <property type="project" value="UniProtKB-KW"/>
</dbReference>
<keyword evidence="9" id="KW-1185">Reference proteome</keyword>
<dbReference type="Gene3D" id="3.60.130.10">
    <property type="entry name" value="Clavaminate synthase-like"/>
    <property type="match status" value="1"/>
</dbReference>
<dbReference type="InterPro" id="IPR003819">
    <property type="entry name" value="TauD/TfdA-like"/>
</dbReference>
<evidence type="ECO:0000259" key="7">
    <source>
        <dbReference type="Pfam" id="PF02668"/>
    </source>
</evidence>
<proteinExistence type="inferred from homology"/>
<evidence type="ECO:0000256" key="3">
    <source>
        <dbReference type="ARBA" id="ARBA00023002"/>
    </source>
</evidence>
<feature type="binding site" evidence="6">
    <location>
        <position position="148"/>
    </location>
    <ligand>
        <name>Fe cation</name>
        <dbReference type="ChEBI" id="CHEBI:24875"/>
    </ligand>
</feature>
<feature type="binding site" evidence="5">
    <location>
        <position position="310"/>
    </location>
    <ligand>
        <name>2-oxoglutarate</name>
        <dbReference type="ChEBI" id="CHEBI:16810"/>
    </ligand>
</feature>
<comment type="caution">
    <text evidence="8">The sequence shown here is derived from an EMBL/GenBank/DDBJ whole genome shotgun (WGS) entry which is preliminary data.</text>
</comment>
<feature type="binding site" evidence="6">
    <location>
        <position position="146"/>
    </location>
    <ligand>
        <name>Fe cation</name>
        <dbReference type="ChEBI" id="CHEBI:24875"/>
    </ligand>
</feature>
<dbReference type="GO" id="GO:0005506">
    <property type="term" value="F:iron ion binding"/>
    <property type="evidence" value="ECO:0007669"/>
    <property type="project" value="InterPro"/>
</dbReference>
<dbReference type="PIRSF" id="PIRSF019543">
    <property type="entry name" value="Clavaminate_syn"/>
    <property type="match status" value="1"/>
</dbReference>
<feature type="binding site" evidence="5">
    <location>
        <position position="314"/>
    </location>
    <ligand>
        <name>2-oxoglutarate</name>
        <dbReference type="ChEBI" id="CHEBI:16810"/>
    </ligand>
</feature>
<evidence type="ECO:0000313" key="8">
    <source>
        <dbReference type="EMBL" id="GIE99525.1"/>
    </source>
</evidence>
<dbReference type="EMBL" id="BOMV01000073">
    <property type="protein sequence ID" value="GIE99525.1"/>
    <property type="molecule type" value="Genomic_DNA"/>
</dbReference>